<organism evidence="2 3">
    <name type="scientific">Paragonimus heterotremus</name>
    <dbReference type="NCBI Taxonomy" id="100268"/>
    <lineage>
        <taxon>Eukaryota</taxon>
        <taxon>Metazoa</taxon>
        <taxon>Spiralia</taxon>
        <taxon>Lophotrochozoa</taxon>
        <taxon>Platyhelminthes</taxon>
        <taxon>Trematoda</taxon>
        <taxon>Digenea</taxon>
        <taxon>Plagiorchiida</taxon>
        <taxon>Troglotremata</taxon>
        <taxon>Troglotrematidae</taxon>
        <taxon>Paragonimus</taxon>
    </lineage>
</organism>
<evidence type="ECO:0000313" key="2">
    <source>
        <dbReference type="EMBL" id="KAF5400351.1"/>
    </source>
</evidence>
<dbReference type="AlphaFoldDB" id="A0A8J4TFC2"/>
<feature type="compositionally biased region" description="Low complexity" evidence="1">
    <location>
        <begin position="510"/>
        <end position="519"/>
    </location>
</feature>
<dbReference type="OrthoDB" id="6287635at2759"/>
<dbReference type="PROSITE" id="PS50896">
    <property type="entry name" value="LISH"/>
    <property type="match status" value="1"/>
</dbReference>
<keyword evidence="3" id="KW-1185">Reference proteome</keyword>
<comment type="caution">
    <text evidence="2">The sequence shown here is derived from an EMBL/GenBank/DDBJ whole genome shotgun (WGS) entry which is preliminary data.</text>
</comment>
<feature type="region of interest" description="Disordered" evidence="1">
    <location>
        <begin position="586"/>
        <end position="609"/>
    </location>
</feature>
<sequence>MSTQRIPEYFSLLPSEICRFVLDYLLSSGFPTAATSLFAESDQLAELRAQYDSVLNLPLHITQLTLLDLIQDYLRIANIVAHYLSKLGIVCRLGAISSLVPHMFKSDSVRPINVRPNWMPAGKSFLPPRVIKPELAPRKFQLPLLAVRPHFFSGATASSCSISTNAQSRTCINVRLPSLSDSEPSHEYVRPVIRLYRRSSSHRGSPVSFNSDVQVYKFAKQSTQNPSTEVSAQSLGAVATINETKLAMSSSPCEDKVDSVSKTSILELHVSKPVLSSVHTSHGFTTNSADDAPATTESTVLFEVLPHLPPPTQGDMLALEKRDWYLSQSDKSADAALSVNKKRRCNPPRHLPTVPKNSEPPAPLSREVNEDLDLQRFLSALLSNPEQLATHINAKISGCSTKDGVGPSAISPIVGSTDLVPMSHISQESHPYPLQPPSPAATVVECSLRAAALHHRTNILWDKISVPVCPSAPSDLPNEWLSDHDLDICIDNLLLQLEGTKDDKPVDSCSQTSQTTSSQAPEMINLTMLSRTSTPTTTKENESGLSAVDRISVSCSSSANLQFVENSSIVRSLSPPLCLSELSRAFHSSPRSGRRGENTKRKSLKKSSAAVLRTPENKVASVLIGNDPPRMCLLQKDALSNENTMQIYEEYVHHHHRVDTTQVALDTSSSVQLPPVSTLDLDPIASSFPVTSGSVAVPPTMQILCPGNVNGPSFWQTVPSGRVSNCIYSCVAATRLYSTSSSLSSTKPTVLPHVSTLVPITNRGTIECNMNIENSIKPQSSDVSVTAETASSSTMVSTQLISAQHCTCAPTSPRKEQVHSSVEETKPVSTICHPSASDRFLDGEISRNLTFTNTEPAIVQPSGRQFIIHLPSVSSDVGNGLSSVCLPAGSDLPGVPMVVLPLNVDLDSPNPYRILTSSVWNDDKENRPPLVVHGKTRRKVLNLESLDIDHILSQSR</sequence>
<protein>
    <recommendedName>
        <fullName evidence="4">LisH domain-containing protein</fullName>
    </recommendedName>
</protein>
<accession>A0A8J4TFC2</accession>
<reference evidence="2" key="1">
    <citation type="submission" date="2019-05" db="EMBL/GenBank/DDBJ databases">
        <title>Annotation for the trematode Paragonimus heterotremus.</title>
        <authorList>
            <person name="Choi Y.-J."/>
        </authorList>
    </citation>
    <scope>NUCLEOTIDE SEQUENCE</scope>
    <source>
        <strain evidence="2">LC</strain>
    </source>
</reference>
<evidence type="ECO:0008006" key="4">
    <source>
        <dbReference type="Google" id="ProtNLM"/>
    </source>
</evidence>
<feature type="region of interest" description="Disordered" evidence="1">
    <location>
        <begin position="336"/>
        <end position="365"/>
    </location>
</feature>
<dbReference type="EMBL" id="LUCH01003264">
    <property type="protein sequence ID" value="KAF5400351.1"/>
    <property type="molecule type" value="Genomic_DNA"/>
</dbReference>
<evidence type="ECO:0000256" key="1">
    <source>
        <dbReference type="SAM" id="MobiDB-lite"/>
    </source>
</evidence>
<dbReference type="Proteomes" id="UP000748531">
    <property type="component" value="Unassembled WGS sequence"/>
</dbReference>
<name>A0A8J4TFC2_9TREM</name>
<dbReference type="InterPro" id="IPR006594">
    <property type="entry name" value="LisH"/>
</dbReference>
<gene>
    <name evidence="2" type="ORF">PHET_05942</name>
</gene>
<evidence type="ECO:0000313" key="3">
    <source>
        <dbReference type="Proteomes" id="UP000748531"/>
    </source>
</evidence>
<feature type="region of interest" description="Disordered" evidence="1">
    <location>
        <begin position="502"/>
        <end position="521"/>
    </location>
</feature>
<proteinExistence type="predicted"/>